<feature type="signal peptide" evidence="2">
    <location>
        <begin position="1"/>
        <end position="23"/>
    </location>
</feature>
<keyword evidence="2" id="KW-0732">Signal</keyword>
<comment type="caution">
    <text evidence="3">The sequence shown here is derived from an EMBL/GenBank/DDBJ whole genome shotgun (WGS) entry which is preliminary data.</text>
</comment>
<evidence type="ECO:0000313" key="3">
    <source>
        <dbReference type="EMBL" id="RXG14356.1"/>
    </source>
</evidence>
<dbReference type="PROSITE" id="PS51257">
    <property type="entry name" value="PROKAR_LIPOPROTEIN"/>
    <property type="match status" value="1"/>
</dbReference>
<organism evidence="3 4">
    <name type="scientific">Leeuwenhoekiella aestuarii</name>
    <dbReference type="NCBI Taxonomy" id="2249426"/>
    <lineage>
        <taxon>Bacteria</taxon>
        <taxon>Pseudomonadati</taxon>
        <taxon>Bacteroidota</taxon>
        <taxon>Flavobacteriia</taxon>
        <taxon>Flavobacteriales</taxon>
        <taxon>Flavobacteriaceae</taxon>
        <taxon>Leeuwenhoekiella</taxon>
    </lineage>
</organism>
<keyword evidence="4" id="KW-1185">Reference proteome</keyword>
<dbReference type="Proteomes" id="UP000289821">
    <property type="component" value="Unassembled WGS sequence"/>
</dbReference>
<evidence type="ECO:0000313" key="4">
    <source>
        <dbReference type="Proteomes" id="UP000289821"/>
    </source>
</evidence>
<name>A0A4Q0NU03_9FLAO</name>
<evidence type="ECO:0000256" key="1">
    <source>
        <dbReference type="SAM" id="Coils"/>
    </source>
</evidence>
<protein>
    <submittedName>
        <fullName evidence="3">Uncharacterized protein</fullName>
    </submittedName>
</protein>
<accession>A0A4Q0NU03</accession>
<evidence type="ECO:0000256" key="2">
    <source>
        <dbReference type="SAM" id="SignalP"/>
    </source>
</evidence>
<reference evidence="3 4" key="1">
    <citation type="submission" date="2018-07" db="EMBL/GenBank/DDBJ databases">
        <title>Leeuwenhoekiella genomics.</title>
        <authorList>
            <person name="Tahon G."/>
            <person name="Willems A."/>
        </authorList>
    </citation>
    <scope>NUCLEOTIDE SEQUENCE [LARGE SCALE GENOMIC DNA]</scope>
    <source>
        <strain evidence="3 4">R-50232</strain>
    </source>
</reference>
<feature type="chain" id="PRO_5020712007" evidence="2">
    <location>
        <begin position="24"/>
        <end position="199"/>
    </location>
</feature>
<proteinExistence type="predicted"/>
<gene>
    <name evidence="3" type="ORF">DSM04_104465</name>
</gene>
<dbReference type="EMBL" id="QOVI01000004">
    <property type="protein sequence ID" value="RXG14356.1"/>
    <property type="molecule type" value="Genomic_DNA"/>
</dbReference>
<dbReference type="RefSeq" id="WP_128761757.1">
    <property type="nucleotide sequence ID" value="NZ_QOVI01000004.1"/>
</dbReference>
<dbReference type="AlphaFoldDB" id="A0A4Q0NU03"/>
<keyword evidence="1" id="KW-0175">Coiled coil</keyword>
<feature type="coiled-coil region" evidence="1">
    <location>
        <begin position="107"/>
        <end position="189"/>
    </location>
</feature>
<sequence>MKYIQIAAAGLLLATSFTSCKNAGEKEAQVEEDTKEVQTVKDSTAAEKARYAEAKLETERPIMPENYEINWDDVDADPTMKTDFEAWDDYRTFSGSLSDLELKKVPEAEITDYISRLEQEAMNLENTIPRSIMTEEIQEDIKDIKEEIADLKAITAQAGVNESKIASQVEELKEAYDDLNEEIKETVSNSDKSLLDDNQ</sequence>